<name>A0A5C3LPU3_9AGAR</name>
<organism evidence="4 5">
    <name type="scientific">Crucibulum laeve</name>
    <dbReference type="NCBI Taxonomy" id="68775"/>
    <lineage>
        <taxon>Eukaryota</taxon>
        <taxon>Fungi</taxon>
        <taxon>Dikarya</taxon>
        <taxon>Basidiomycota</taxon>
        <taxon>Agaricomycotina</taxon>
        <taxon>Agaricomycetes</taxon>
        <taxon>Agaricomycetidae</taxon>
        <taxon>Agaricales</taxon>
        <taxon>Agaricineae</taxon>
        <taxon>Nidulariaceae</taxon>
        <taxon>Crucibulum</taxon>
    </lineage>
</organism>
<dbReference type="PANTHER" id="PTHR15526:SF5">
    <property type="entry name" value="MUSKELIN"/>
    <property type="match status" value="1"/>
</dbReference>
<dbReference type="GO" id="GO:0005737">
    <property type="term" value="C:cytoplasm"/>
    <property type="evidence" value="ECO:0007669"/>
    <property type="project" value="TreeGrafter"/>
</dbReference>
<dbReference type="Gene3D" id="2.60.120.260">
    <property type="entry name" value="Galactose-binding domain-like"/>
    <property type="match status" value="1"/>
</dbReference>
<feature type="domain" description="Muskelin N-terminal" evidence="3">
    <location>
        <begin position="15"/>
        <end position="173"/>
    </location>
</feature>
<evidence type="ECO:0000256" key="2">
    <source>
        <dbReference type="ARBA" id="ARBA00022737"/>
    </source>
</evidence>
<keyword evidence="2" id="KW-0677">Repeat</keyword>
<gene>
    <name evidence="4" type="ORF">BDQ12DRAFT_690209</name>
</gene>
<sequence length="183" mass="20397">MSGFLLSPEPPSVPLTYSILKATKHSGQYVPDNILVDKPMDSLSRWSGEGIGTEQWILLRLEAPSVLKSITFGKLSKAHPCNMKDFKFLIGPSEDKLTEILSASLKNDTIPETFALKHINSVGIPFPTHYVKIAPISSHAPKFNISIWHVSMNGINDPVYVAKAQIACEEYREISLRDMRPHL</sequence>
<dbReference type="STRING" id="68775.A0A5C3LPU3"/>
<evidence type="ECO:0000256" key="1">
    <source>
        <dbReference type="ARBA" id="ARBA00022441"/>
    </source>
</evidence>
<evidence type="ECO:0000259" key="3">
    <source>
        <dbReference type="Pfam" id="PF06588"/>
    </source>
</evidence>
<keyword evidence="5" id="KW-1185">Reference proteome</keyword>
<proteinExistence type="predicted"/>
<protein>
    <submittedName>
        <fullName evidence="4">Muskelin</fullName>
    </submittedName>
</protein>
<accession>A0A5C3LPU3</accession>
<dbReference type="EMBL" id="ML213637">
    <property type="protein sequence ID" value="TFK34006.1"/>
    <property type="molecule type" value="Genomic_DNA"/>
</dbReference>
<evidence type="ECO:0000313" key="4">
    <source>
        <dbReference type="EMBL" id="TFK34006.1"/>
    </source>
</evidence>
<keyword evidence="1" id="KW-0880">Kelch repeat</keyword>
<dbReference type="PANTHER" id="PTHR15526">
    <property type="entry name" value="MUSKELIN"/>
    <property type="match status" value="1"/>
</dbReference>
<dbReference type="Proteomes" id="UP000308652">
    <property type="component" value="Unassembled WGS sequence"/>
</dbReference>
<dbReference type="InterPro" id="IPR008979">
    <property type="entry name" value="Galactose-bd-like_sf"/>
</dbReference>
<dbReference type="OrthoDB" id="10052615at2759"/>
<dbReference type="Pfam" id="PF06588">
    <property type="entry name" value="Muskelin_N"/>
    <property type="match status" value="1"/>
</dbReference>
<dbReference type="SUPFAM" id="SSF49785">
    <property type="entry name" value="Galactose-binding domain-like"/>
    <property type="match status" value="1"/>
</dbReference>
<dbReference type="InterPro" id="IPR010565">
    <property type="entry name" value="Muskelin_N"/>
</dbReference>
<reference evidence="4 5" key="1">
    <citation type="journal article" date="2019" name="Nat. Ecol. Evol.">
        <title>Megaphylogeny resolves global patterns of mushroom evolution.</title>
        <authorList>
            <person name="Varga T."/>
            <person name="Krizsan K."/>
            <person name="Foldi C."/>
            <person name="Dima B."/>
            <person name="Sanchez-Garcia M."/>
            <person name="Sanchez-Ramirez S."/>
            <person name="Szollosi G.J."/>
            <person name="Szarkandi J.G."/>
            <person name="Papp V."/>
            <person name="Albert L."/>
            <person name="Andreopoulos W."/>
            <person name="Angelini C."/>
            <person name="Antonin V."/>
            <person name="Barry K.W."/>
            <person name="Bougher N.L."/>
            <person name="Buchanan P."/>
            <person name="Buyck B."/>
            <person name="Bense V."/>
            <person name="Catcheside P."/>
            <person name="Chovatia M."/>
            <person name="Cooper J."/>
            <person name="Damon W."/>
            <person name="Desjardin D."/>
            <person name="Finy P."/>
            <person name="Geml J."/>
            <person name="Haridas S."/>
            <person name="Hughes K."/>
            <person name="Justo A."/>
            <person name="Karasinski D."/>
            <person name="Kautmanova I."/>
            <person name="Kiss B."/>
            <person name="Kocsube S."/>
            <person name="Kotiranta H."/>
            <person name="LaButti K.M."/>
            <person name="Lechner B.E."/>
            <person name="Liimatainen K."/>
            <person name="Lipzen A."/>
            <person name="Lukacs Z."/>
            <person name="Mihaltcheva S."/>
            <person name="Morgado L.N."/>
            <person name="Niskanen T."/>
            <person name="Noordeloos M.E."/>
            <person name="Ohm R.A."/>
            <person name="Ortiz-Santana B."/>
            <person name="Ovrebo C."/>
            <person name="Racz N."/>
            <person name="Riley R."/>
            <person name="Savchenko A."/>
            <person name="Shiryaev A."/>
            <person name="Soop K."/>
            <person name="Spirin V."/>
            <person name="Szebenyi C."/>
            <person name="Tomsovsky M."/>
            <person name="Tulloss R.E."/>
            <person name="Uehling J."/>
            <person name="Grigoriev I.V."/>
            <person name="Vagvolgyi C."/>
            <person name="Papp T."/>
            <person name="Martin F.M."/>
            <person name="Miettinen O."/>
            <person name="Hibbett D.S."/>
            <person name="Nagy L.G."/>
        </authorList>
    </citation>
    <scope>NUCLEOTIDE SEQUENCE [LARGE SCALE GENOMIC DNA]</scope>
    <source>
        <strain evidence="4 5">CBS 166.37</strain>
    </source>
</reference>
<dbReference type="AlphaFoldDB" id="A0A5C3LPU3"/>
<dbReference type="InterPro" id="IPR052456">
    <property type="entry name" value="CTLH_complex_component"/>
</dbReference>
<evidence type="ECO:0000313" key="5">
    <source>
        <dbReference type="Proteomes" id="UP000308652"/>
    </source>
</evidence>